<dbReference type="PANTHER" id="PTHR19302:SF27">
    <property type="entry name" value="GAMMA-TUBULIN COMPLEX COMPONENT 4"/>
    <property type="match status" value="1"/>
</dbReference>
<dbReference type="PANTHER" id="PTHR19302">
    <property type="entry name" value="GAMMA TUBULIN COMPLEX PROTEIN"/>
    <property type="match status" value="1"/>
</dbReference>
<dbReference type="GO" id="GO:0043015">
    <property type="term" value="F:gamma-tubulin binding"/>
    <property type="evidence" value="ECO:0007669"/>
    <property type="project" value="InterPro"/>
</dbReference>
<keyword evidence="4 7" id="KW-0493">Microtubule</keyword>
<dbReference type="Pfam" id="PF17681">
    <property type="entry name" value="GCP_N_terminal"/>
    <property type="match status" value="1"/>
</dbReference>
<dbReference type="GO" id="GO:0051225">
    <property type="term" value="P:spindle assembly"/>
    <property type="evidence" value="ECO:0007669"/>
    <property type="project" value="TreeGrafter"/>
</dbReference>
<dbReference type="RefSeq" id="XP_039127057.1">
    <property type="nucleotide sequence ID" value="XM_039271123.1"/>
</dbReference>
<sequence length="715" mass="82088">MTSFMQKIEKLSTSNLAPDLSFIDPSDQALIQGLISLGFYYRELDRFASKSRDLSSVYSSGNDDASLKEKAGAGSVYRRAIANGIVEILSVYRSAVLQVEQNLLADPMPILATVTKGLNKFEVLLPPLYELIVEIERENVRGGQLLNLLHKRCHCGVPELQACIQRLLWHGHQVLYNQLASWMVYGILQDQHGEFFIRRQDRYVESESTQPDPDHKLKQKSFEDVSLTDWHSGFHIFLDMLPEYIRMPVAESVLFSGKAVRVLRNPSSSLKLQQTFVHHPVLRGYSKLQGSLGGGAPQKELFKGIDLFEELLPQSESDKIYAMLRQLKESPEFHKRFFESAVSSIRIIAANHLWQLVVIRADLNGHLKALKDYFLLAKGDFFQCFLEESRQLMRLPPRQSTAEADLMVPFQLASLKTIGDEDKYFSRVSLRMPSFGISVGAAQVGLSKMKLSTDGVPGVPSQGSASSELSVDGWDGMALEYSVDWPLQLFFTQEVLSKYRKVFQYLIRLKRTQMELEKSWASVMHQEHVDFANYRKDRKSSSISILRRRYNPMWRVREHMIFLIRNLQFYIQVDVIESQWNSLQARVQDSHDFTELVGFHQDYLSALISQSFLDIGSVSRILDSIMKLCLQFCWNIERYETNPDMSELEHITEEFGKKSNSLYTILRSSRLAGSQRAPFLRQFLMRLNFNSFFEATARGVLNFVRPRPTPPIVQQ</sequence>
<dbReference type="GO" id="GO:0007020">
    <property type="term" value="P:microtubule nucleation"/>
    <property type="evidence" value="ECO:0007669"/>
    <property type="project" value="InterPro"/>
</dbReference>
<dbReference type="GO" id="GO:0031122">
    <property type="term" value="P:cytoplasmic microtubule organization"/>
    <property type="evidence" value="ECO:0007669"/>
    <property type="project" value="TreeGrafter"/>
</dbReference>
<dbReference type="GO" id="GO:0000930">
    <property type="term" value="C:gamma-tubulin complex"/>
    <property type="evidence" value="ECO:0007669"/>
    <property type="project" value="TreeGrafter"/>
</dbReference>
<comment type="function">
    <text evidence="6">Gamma-tubulin complex is necessary for microtubule nucleation at the microtubule organizing centers (MTOCs).</text>
</comment>
<dbReference type="InterPro" id="IPR007259">
    <property type="entry name" value="GCP"/>
</dbReference>
<feature type="domain" description="Gamma tubulin complex component C-terminal" evidence="8">
    <location>
        <begin position="363"/>
        <end position="693"/>
    </location>
</feature>
<dbReference type="FunFam" id="1.20.120.1900:FF:000010">
    <property type="entry name" value="Gamma-tubulin complex component"/>
    <property type="match status" value="1"/>
</dbReference>
<comment type="similarity">
    <text evidence="2 7">Belongs to the TUBGCP family.</text>
</comment>
<comment type="subcellular location">
    <subcellularLocation>
        <location evidence="1 7">Cytoplasm</location>
        <location evidence="1 7">Cytoskeleton</location>
        <location evidence="1 7">Microtubule organizing center</location>
    </subcellularLocation>
</comment>
<dbReference type="GO" id="GO:0000922">
    <property type="term" value="C:spindle pole"/>
    <property type="evidence" value="ECO:0007669"/>
    <property type="project" value="InterPro"/>
</dbReference>
<feature type="domain" description="Gamma tubulin complex component protein N-terminal" evidence="9">
    <location>
        <begin position="18"/>
        <end position="357"/>
    </location>
</feature>
<accession>A0AB40BI78</accession>
<evidence type="ECO:0000256" key="2">
    <source>
        <dbReference type="ARBA" id="ARBA00010337"/>
    </source>
</evidence>
<dbReference type="InterPro" id="IPR041470">
    <property type="entry name" value="GCP_N"/>
</dbReference>
<proteinExistence type="inferred from homology"/>
<dbReference type="Gene3D" id="1.20.120.1900">
    <property type="entry name" value="Gamma-tubulin complex, C-terminal domain"/>
    <property type="match status" value="1"/>
</dbReference>
<dbReference type="GeneID" id="120263257"/>
<protein>
    <recommendedName>
        <fullName evidence="7">Gamma-tubulin complex component</fullName>
    </recommendedName>
</protein>
<gene>
    <name evidence="11" type="primary">LOC120263257</name>
</gene>
<evidence type="ECO:0000256" key="3">
    <source>
        <dbReference type="ARBA" id="ARBA00022490"/>
    </source>
</evidence>
<dbReference type="GO" id="GO:0051011">
    <property type="term" value="F:microtubule minus-end binding"/>
    <property type="evidence" value="ECO:0007669"/>
    <property type="project" value="TreeGrafter"/>
</dbReference>
<dbReference type="AlphaFoldDB" id="A0AB40BI78"/>
<dbReference type="GO" id="GO:0000278">
    <property type="term" value="P:mitotic cell cycle"/>
    <property type="evidence" value="ECO:0007669"/>
    <property type="project" value="TreeGrafter"/>
</dbReference>
<evidence type="ECO:0000256" key="6">
    <source>
        <dbReference type="ARBA" id="ARBA00053139"/>
    </source>
</evidence>
<organism evidence="10 11">
    <name type="scientific">Dioscorea cayennensis subsp. rotundata</name>
    <name type="common">White Guinea yam</name>
    <name type="synonym">Dioscorea rotundata</name>
    <dbReference type="NCBI Taxonomy" id="55577"/>
    <lineage>
        <taxon>Eukaryota</taxon>
        <taxon>Viridiplantae</taxon>
        <taxon>Streptophyta</taxon>
        <taxon>Embryophyta</taxon>
        <taxon>Tracheophyta</taxon>
        <taxon>Spermatophyta</taxon>
        <taxon>Magnoliopsida</taxon>
        <taxon>Liliopsida</taxon>
        <taxon>Dioscoreales</taxon>
        <taxon>Dioscoreaceae</taxon>
        <taxon>Dioscorea</taxon>
    </lineage>
</organism>
<evidence type="ECO:0000313" key="11">
    <source>
        <dbReference type="RefSeq" id="XP_039127057.1"/>
    </source>
</evidence>
<dbReference type="InterPro" id="IPR042241">
    <property type="entry name" value="GCP_C_sf"/>
</dbReference>
<dbReference type="GO" id="GO:0005874">
    <property type="term" value="C:microtubule"/>
    <property type="evidence" value="ECO:0007669"/>
    <property type="project" value="UniProtKB-KW"/>
</dbReference>
<keyword evidence="3 7" id="KW-0963">Cytoplasm</keyword>
<evidence type="ECO:0000256" key="7">
    <source>
        <dbReference type="RuleBase" id="RU363050"/>
    </source>
</evidence>
<evidence type="ECO:0000256" key="5">
    <source>
        <dbReference type="ARBA" id="ARBA00023212"/>
    </source>
</evidence>
<reference evidence="11" key="1">
    <citation type="submission" date="2025-08" db="UniProtKB">
        <authorList>
            <consortium name="RefSeq"/>
        </authorList>
    </citation>
    <scope>IDENTIFICATION</scope>
</reference>
<keyword evidence="5 7" id="KW-0206">Cytoskeleton</keyword>
<dbReference type="Pfam" id="PF04130">
    <property type="entry name" value="GCP_C_terminal"/>
    <property type="match status" value="1"/>
</dbReference>
<dbReference type="GO" id="GO:0051321">
    <property type="term" value="P:meiotic cell cycle"/>
    <property type="evidence" value="ECO:0007669"/>
    <property type="project" value="TreeGrafter"/>
</dbReference>
<comment type="function">
    <text evidence="7">Component of the gamma-tubulin ring complex (gTuRC) which mediates microtubule nucleation.</text>
</comment>
<evidence type="ECO:0000259" key="8">
    <source>
        <dbReference type="Pfam" id="PF04130"/>
    </source>
</evidence>
<evidence type="ECO:0000256" key="1">
    <source>
        <dbReference type="ARBA" id="ARBA00004267"/>
    </source>
</evidence>
<evidence type="ECO:0000256" key="4">
    <source>
        <dbReference type="ARBA" id="ARBA00022701"/>
    </source>
</evidence>
<dbReference type="InterPro" id="IPR040457">
    <property type="entry name" value="GCP_C"/>
</dbReference>
<name>A0AB40BI78_DIOCR</name>
<evidence type="ECO:0000313" key="10">
    <source>
        <dbReference type="Proteomes" id="UP001515500"/>
    </source>
</evidence>
<keyword evidence="10" id="KW-1185">Reference proteome</keyword>
<evidence type="ECO:0000259" key="9">
    <source>
        <dbReference type="Pfam" id="PF17681"/>
    </source>
</evidence>
<dbReference type="Proteomes" id="UP001515500">
    <property type="component" value="Chromosome 6"/>
</dbReference>